<keyword evidence="3" id="KW-1185">Reference proteome</keyword>
<dbReference type="STRING" id="1548207.AXK11_01815"/>
<dbReference type="EMBL" id="LSZQ01000011">
    <property type="protein sequence ID" value="KXU37908.1"/>
    <property type="molecule type" value="Genomic_DNA"/>
</dbReference>
<feature type="region of interest" description="Disordered" evidence="1">
    <location>
        <begin position="298"/>
        <end position="317"/>
    </location>
</feature>
<organism evidence="2 3">
    <name type="scientific">Cephaloticoccus primus</name>
    <dbReference type="NCBI Taxonomy" id="1548207"/>
    <lineage>
        <taxon>Bacteria</taxon>
        <taxon>Pseudomonadati</taxon>
        <taxon>Verrucomicrobiota</taxon>
        <taxon>Opitutia</taxon>
        <taxon>Opitutales</taxon>
        <taxon>Opitutaceae</taxon>
        <taxon>Cephaloticoccus</taxon>
    </lineage>
</organism>
<gene>
    <name evidence="2" type="ORF">AXK11_01815</name>
</gene>
<dbReference type="AlphaFoldDB" id="A0A139STH2"/>
<dbReference type="Gene3D" id="3.40.50.1400">
    <property type="match status" value="2"/>
</dbReference>
<evidence type="ECO:0000256" key="1">
    <source>
        <dbReference type="SAM" id="MobiDB-lite"/>
    </source>
</evidence>
<comment type="caution">
    <text evidence="2">The sequence shown here is derived from an EMBL/GenBank/DDBJ whole genome shotgun (WGS) entry which is preliminary data.</text>
</comment>
<dbReference type="SUPFAM" id="SSF53800">
    <property type="entry name" value="Chelatase"/>
    <property type="match status" value="1"/>
</dbReference>
<proteinExistence type="predicted"/>
<accession>A0A139STH2</accession>
<sequence length="348" mass="36731">MENQAEERGTGVKILLVDNGSLEPKAVLALRTVARALSRKVGREVVPVPLAHSDKIAPANLGGVPAPVVESFLRVALAAGEREFVILPFFVGPSLAVTRALPILVEKLRAELPASAAAEFAVGIAPALHEAGDTTLTQILTERVRAALRDYEAALPAGAEFSETRFRARVALVDHGSPTRAVTQVRDEVAARLAESLAGEVAEVVACSMERRSGAEYDFNEPLLENVLARPEWCAQGSNAGGATAAHSTATGQTPRTNLVIVAPLFLLPGRHAGPGGDIAQICARARDASETAEGIFSRGRRPGAAPARITSAHSHTVQTKPLWVQEPSGAHPLLVELLARRLTSTLR</sequence>
<evidence type="ECO:0000313" key="2">
    <source>
        <dbReference type="EMBL" id="KXU37908.1"/>
    </source>
</evidence>
<name>A0A139STH2_9BACT</name>
<reference evidence="3" key="1">
    <citation type="submission" date="2016-02" db="EMBL/GenBank/DDBJ databases">
        <authorList>
            <person name="Sanders J.G."/>
            <person name="Lin J.Y."/>
            <person name="Wertz J.T."/>
            <person name="Russell J.A."/>
            <person name="Moreau C.S."/>
            <person name="Powell S."/>
        </authorList>
    </citation>
    <scope>NUCLEOTIDE SEQUENCE [LARGE SCALE GENOMIC DNA]</scope>
    <source>
        <strain evidence="3">CAG34</strain>
    </source>
</reference>
<dbReference type="Proteomes" id="UP000070058">
    <property type="component" value="Unassembled WGS sequence"/>
</dbReference>
<protein>
    <recommendedName>
        <fullName evidence="4">Cobalamin biosynthesis protein CbiX</fullName>
    </recommendedName>
</protein>
<evidence type="ECO:0000313" key="3">
    <source>
        <dbReference type="Proteomes" id="UP000070058"/>
    </source>
</evidence>
<evidence type="ECO:0008006" key="4">
    <source>
        <dbReference type="Google" id="ProtNLM"/>
    </source>
</evidence>